<keyword evidence="4" id="KW-0997">Cell inner membrane</keyword>
<proteinExistence type="inferred from homology"/>
<evidence type="ECO:0000256" key="8">
    <source>
        <dbReference type="ARBA" id="ARBA00035655"/>
    </source>
</evidence>
<feature type="transmembrane region" description="Helical" evidence="9">
    <location>
        <begin position="55"/>
        <end position="72"/>
    </location>
</feature>
<dbReference type="AlphaFoldDB" id="A0A2T7URM7"/>
<dbReference type="Pfam" id="PF04143">
    <property type="entry name" value="Sulf_transp"/>
    <property type="match status" value="1"/>
</dbReference>
<dbReference type="PANTHER" id="PTHR30574:SF1">
    <property type="entry name" value="SULPHUR TRANSPORT DOMAIN-CONTAINING PROTEIN"/>
    <property type="match status" value="1"/>
</dbReference>
<keyword evidence="5 9" id="KW-0812">Transmembrane</keyword>
<feature type="transmembrane region" description="Helical" evidence="9">
    <location>
        <begin position="6"/>
        <end position="27"/>
    </location>
</feature>
<evidence type="ECO:0000256" key="1">
    <source>
        <dbReference type="ARBA" id="ARBA00004429"/>
    </source>
</evidence>
<accession>A0A2T7URM7</accession>
<keyword evidence="6 9" id="KW-1133">Transmembrane helix</keyword>
<evidence type="ECO:0000256" key="5">
    <source>
        <dbReference type="ARBA" id="ARBA00022692"/>
    </source>
</evidence>
<gene>
    <name evidence="10" type="ORF">DDE23_11140</name>
</gene>
<protein>
    <submittedName>
        <fullName evidence="10">Uncharacterized protein</fullName>
    </submittedName>
</protein>
<evidence type="ECO:0000256" key="7">
    <source>
        <dbReference type="ARBA" id="ARBA00023136"/>
    </source>
</evidence>
<keyword evidence="3" id="KW-1003">Cell membrane</keyword>
<keyword evidence="2" id="KW-0813">Transport</keyword>
<evidence type="ECO:0000256" key="3">
    <source>
        <dbReference type="ARBA" id="ARBA00022475"/>
    </source>
</evidence>
<feature type="transmembrane region" description="Helical" evidence="9">
    <location>
        <begin position="121"/>
        <end position="142"/>
    </location>
</feature>
<evidence type="ECO:0000256" key="6">
    <source>
        <dbReference type="ARBA" id="ARBA00022989"/>
    </source>
</evidence>
<organism evidence="10 11">
    <name type="scientific">Pararhodobacter aggregans</name>
    <dbReference type="NCBI Taxonomy" id="404875"/>
    <lineage>
        <taxon>Bacteria</taxon>
        <taxon>Pseudomonadati</taxon>
        <taxon>Pseudomonadota</taxon>
        <taxon>Alphaproteobacteria</taxon>
        <taxon>Rhodobacterales</taxon>
        <taxon>Paracoccaceae</taxon>
        <taxon>Pararhodobacter</taxon>
    </lineage>
</organism>
<reference evidence="10 11" key="1">
    <citation type="journal article" date="2011" name="Syst. Appl. Microbiol.">
        <title>Defluviimonas denitrificans gen. nov., sp. nov., and Pararhodobacter aggregans gen. nov., sp. nov., non-phototrophic Rhodobacteraceae from the biofilter of a marine aquaculture.</title>
        <authorList>
            <person name="Foesel B.U."/>
            <person name="Drake H.L."/>
            <person name="Schramm A."/>
        </authorList>
    </citation>
    <scope>NUCLEOTIDE SEQUENCE [LARGE SCALE GENOMIC DNA]</scope>
    <source>
        <strain evidence="10 11">D1-19</strain>
    </source>
</reference>
<dbReference type="EMBL" id="QDDR01000005">
    <property type="protein sequence ID" value="PVE47393.1"/>
    <property type="molecule type" value="Genomic_DNA"/>
</dbReference>
<name>A0A2T7URM7_9RHOB</name>
<dbReference type="Proteomes" id="UP000244810">
    <property type="component" value="Unassembled WGS sequence"/>
</dbReference>
<keyword evidence="7 9" id="KW-0472">Membrane</keyword>
<dbReference type="InterPro" id="IPR007272">
    <property type="entry name" value="Sulf_transp_TsuA/YedE"/>
</dbReference>
<evidence type="ECO:0000256" key="9">
    <source>
        <dbReference type="SAM" id="Phobius"/>
    </source>
</evidence>
<dbReference type="PANTHER" id="PTHR30574">
    <property type="entry name" value="INNER MEMBRANE PROTEIN YEDE"/>
    <property type="match status" value="1"/>
</dbReference>
<keyword evidence="11" id="KW-1185">Reference proteome</keyword>
<comment type="caution">
    <text evidence="10">The sequence shown here is derived from an EMBL/GenBank/DDBJ whole genome shotgun (WGS) entry which is preliminary data.</text>
</comment>
<dbReference type="OrthoDB" id="9814020at2"/>
<comment type="subcellular location">
    <subcellularLocation>
        <location evidence="1">Cell inner membrane</location>
        <topology evidence="1">Multi-pass membrane protein</topology>
    </subcellularLocation>
</comment>
<sequence>MTAIPLDWLTGLAGGLMIGLAAALLLLGNGRVMGASGILGSLVEKPAEPRTWRETLPFVAALIGAPALVVALRGAPDTHVTGDTGLLLLAGLLVGVGTRLANGCTSGHGVVGMARLSPRSIVATLTFLGAGFVVLFLARHVMGVI</sequence>
<evidence type="ECO:0000313" key="11">
    <source>
        <dbReference type="Proteomes" id="UP000244810"/>
    </source>
</evidence>
<dbReference type="RefSeq" id="WP_107753717.1">
    <property type="nucleotide sequence ID" value="NZ_QBKF01000010.1"/>
</dbReference>
<evidence type="ECO:0000256" key="4">
    <source>
        <dbReference type="ARBA" id="ARBA00022519"/>
    </source>
</evidence>
<evidence type="ECO:0000256" key="2">
    <source>
        <dbReference type="ARBA" id="ARBA00022448"/>
    </source>
</evidence>
<feature type="transmembrane region" description="Helical" evidence="9">
    <location>
        <begin position="84"/>
        <end position="101"/>
    </location>
</feature>
<evidence type="ECO:0000313" key="10">
    <source>
        <dbReference type="EMBL" id="PVE47393.1"/>
    </source>
</evidence>
<dbReference type="GO" id="GO:0005886">
    <property type="term" value="C:plasma membrane"/>
    <property type="evidence" value="ECO:0007669"/>
    <property type="project" value="UniProtKB-SubCell"/>
</dbReference>
<comment type="similarity">
    <text evidence="8">Belongs to the TsuA/YedE (TC 9.B.102) family.</text>
</comment>